<comment type="caution">
    <text evidence="2">The sequence shown here is derived from an EMBL/GenBank/DDBJ whole genome shotgun (WGS) entry which is preliminary data.</text>
</comment>
<proteinExistence type="predicted"/>
<sequence length="104" mass="11828">MDSLPATDRCSFSFDQRCSTCFSLDRHGQLLLLAAPNRIDVKLSGQTYLHQINDSLRDHLWFVGGNEVEVRAGDRREETDNRRGVFTSHLSAKGPQRRPLRSIS</sequence>
<feature type="compositionally biased region" description="Basic and acidic residues" evidence="1">
    <location>
        <begin position="73"/>
        <end position="83"/>
    </location>
</feature>
<gene>
    <name evidence="2" type="ORF">ACCUM_4369</name>
</gene>
<keyword evidence="3" id="KW-1185">Reference proteome</keyword>
<feature type="region of interest" description="Disordered" evidence="1">
    <location>
        <begin position="73"/>
        <end position="104"/>
    </location>
</feature>
<accession>A0A5S4EM31</accession>
<evidence type="ECO:0000256" key="1">
    <source>
        <dbReference type="SAM" id="MobiDB-lite"/>
    </source>
</evidence>
<feature type="compositionally biased region" description="Basic residues" evidence="1">
    <location>
        <begin position="95"/>
        <end position="104"/>
    </location>
</feature>
<dbReference type="EMBL" id="SWAD01000051">
    <property type="protein sequence ID" value="TMQ76448.1"/>
    <property type="molecule type" value="Genomic_DNA"/>
</dbReference>
<dbReference type="AlphaFoldDB" id="A0A5S4EM31"/>
<dbReference type="Proteomes" id="UP000306324">
    <property type="component" value="Unassembled WGS sequence"/>
</dbReference>
<name>A0A5S4EM31_9PROT</name>
<organism evidence="2 3">
    <name type="scientific">Candidatus Accumulibacter phosphatis</name>
    <dbReference type="NCBI Taxonomy" id="327160"/>
    <lineage>
        <taxon>Bacteria</taxon>
        <taxon>Pseudomonadati</taxon>
        <taxon>Pseudomonadota</taxon>
        <taxon>Betaproteobacteria</taxon>
        <taxon>Candidatus Accumulibacter</taxon>
    </lineage>
</organism>
<protein>
    <submittedName>
        <fullName evidence="2">Uncharacterized protein</fullName>
    </submittedName>
</protein>
<evidence type="ECO:0000313" key="2">
    <source>
        <dbReference type="EMBL" id="TMQ76448.1"/>
    </source>
</evidence>
<reference evidence="2 3" key="1">
    <citation type="submission" date="2019-04" db="EMBL/GenBank/DDBJ databases">
        <title>A novel phosphate-accumulating bacterium identified in bioreactor for phosphate removal from wastewater.</title>
        <authorList>
            <person name="Kotlyarov R.Y."/>
            <person name="Beletsky A.V."/>
            <person name="Kallistova A.Y."/>
            <person name="Dorofeev A.G."/>
            <person name="Nikolaev Y.Y."/>
            <person name="Pimenov N.V."/>
            <person name="Ravin N.V."/>
            <person name="Mardanov A.V."/>
        </authorList>
    </citation>
    <scope>NUCLEOTIDE SEQUENCE [LARGE SCALE GENOMIC DNA]</scope>
    <source>
        <strain evidence="2 3">Bin19</strain>
    </source>
</reference>
<evidence type="ECO:0000313" key="3">
    <source>
        <dbReference type="Proteomes" id="UP000306324"/>
    </source>
</evidence>